<proteinExistence type="predicted"/>
<evidence type="ECO:0000256" key="1">
    <source>
        <dbReference type="SAM" id="SignalP"/>
    </source>
</evidence>
<dbReference type="SUPFAM" id="SSF82185">
    <property type="entry name" value="Histone H3 K4-specific methyltransferase SET7/9 N-terminal domain"/>
    <property type="match status" value="2"/>
</dbReference>
<reference evidence="2 3" key="1">
    <citation type="journal article" date="2015" name="Stand. Genomic Sci.">
        <title>Genomic Encyclopedia of Bacterial and Archaeal Type Strains, Phase III: the genomes of soil and plant-associated and newly described type strains.</title>
        <authorList>
            <person name="Whitman W.B."/>
            <person name="Woyke T."/>
            <person name="Klenk H.P."/>
            <person name="Zhou Y."/>
            <person name="Lilburn T.G."/>
            <person name="Beck B.J."/>
            <person name="De Vos P."/>
            <person name="Vandamme P."/>
            <person name="Eisen J.A."/>
            <person name="Garrity G."/>
            <person name="Hugenholtz P."/>
            <person name="Kyrpides N.C."/>
        </authorList>
    </citation>
    <scope>NUCLEOTIDE SEQUENCE [LARGE SCALE GENOMIC DNA]</scope>
    <source>
        <strain evidence="2 3">CGMCC 1.7271</strain>
    </source>
</reference>
<dbReference type="InterPro" id="IPR011652">
    <property type="entry name" value="MORN_2"/>
</dbReference>
<gene>
    <name evidence="2" type="ORF">IQ13_4094</name>
</gene>
<dbReference type="EMBL" id="VLLE01000007">
    <property type="protein sequence ID" value="TWI78409.1"/>
    <property type="molecule type" value="Genomic_DNA"/>
</dbReference>
<keyword evidence="3" id="KW-1185">Reference proteome</keyword>
<dbReference type="OrthoDB" id="9812747at2"/>
<dbReference type="Gene3D" id="3.90.930.1">
    <property type="match status" value="1"/>
</dbReference>
<keyword evidence="1" id="KW-0732">Signal</keyword>
<dbReference type="Proteomes" id="UP000316167">
    <property type="component" value="Unassembled WGS sequence"/>
</dbReference>
<dbReference type="Gene3D" id="2.20.110.10">
    <property type="entry name" value="Histone H3 K4-specific methyltransferase SET7/9 N-terminal domain"/>
    <property type="match status" value="1"/>
</dbReference>
<feature type="signal peptide" evidence="1">
    <location>
        <begin position="1"/>
        <end position="20"/>
    </location>
</feature>
<dbReference type="AlphaFoldDB" id="A0A562SAW2"/>
<evidence type="ECO:0000313" key="2">
    <source>
        <dbReference type="EMBL" id="TWI78409.1"/>
    </source>
</evidence>
<name>A0A562SAW2_9BACT</name>
<accession>A0A562SAW2</accession>
<feature type="chain" id="PRO_5022016071" evidence="1">
    <location>
        <begin position="21"/>
        <end position="281"/>
    </location>
</feature>
<sequence>MKKNLLLFFMTGVIFQGVFAQHHLHASGNPPKLPVEISVFTFSHSLFKSYPFSLGNEGALQFVTGNGASFSGETKKGKLHGGWQSSYANGQLLDQGNLVKGVPDGEWKVWNAAGQLIALRTYNADLFQRVKREVELNHPKNYSYALTARYKKEGRDAVKFLQAGSSFIQQRALRTNDIAELVETNSSDPAHYHPVFNDCLHHGLYMNYFDNGIVKDSGYYKEGLRDGLWIHRTADGMWKGTYKNGIRYNEWKLYNTAGKLSLIIFYNKQGKETGRKKMGLS</sequence>
<comment type="caution">
    <text evidence="2">The sequence shown here is derived from an EMBL/GenBank/DDBJ whole genome shotgun (WGS) entry which is preliminary data.</text>
</comment>
<dbReference type="RefSeq" id="WP_144888554.1">
    <property type="nucleotide sequence ID" value="NZ_VLLE01000007.1"/>
</dbReference>
<evidence type="ECO:0000313" key="3">
    <source>
        <dbReference type="Proteomes" id="UP000316167"/>
    </source>
</evidence>
<protein>
    <submittedName>
        <fullName evidence="2">MORN repeat protein</fullName>
    </submittedName>
</protein>
<dbReference type="Pfam" id="PF07661">
    <property type="entry name" value="MORN_2"/>
    <property type="match status" value="1"/>
</dbReference>
<organism evidence="2 3">
    <name type="scientific">Lacibacter cauensis</name>
    <dbReference type="NCBI Taxonomy" id="510947"/>
    <lineage>
        <taxon>Bacteria</taxon>
        <taxon>Pseudomonadati</taxon>
        <taxon>Bacteroidota</taxon>
        <taxon>Chitinophagia</taxon>
        <taxon>Chitinophagales</taxon>
        <taxon>Chitinophagaceae</taxon>
        <taxon>Lacibacter</taxon>
    </lineage>
</organism>